<keyword evidence="2" id="KW-1185">Reference proteome</keyword>
<dbReference type="EMBL" id="JAVFKY010000004">
    <property type="protein sequence ID" value="KAK5577179.1"/>
    <property type="molecule type" value="Genomic_DNA"/>
</dbReference>
<name>A0AAN7TQ16_9MYCE</name>
<evidence type="ECO:0000313" key="2">
    <source>
        <dbReference type="Proteomes" id="UP001344447"/>
    </source>
</evidence>
<organism evidence="1 2">
    <name type="scientific">Dictyostelium firmibasis</name>
    <dbReference type="NCBI Taxonomy" id="79012"/>
    <lineage>
        <taxon>Eukaryota</taxon>
        <taxon>Amoebozoa</taxon>
        <taxon>Evosea</taxon>
        <taxon>Eumycetozoa</taxon>
        <taxon>Dictyostelia</taxon>
        <taxon>Dictyosteliales</taxon>
        <taxon>Dictyosteliaceae</taxon>
        <taxon>Dictyostelium</taxon>
    </lineage>
</organism>
<accession>A0AAN7TQ16</accession>
<evidence type="ECO:0000313" key="1">
    <source>
        <dbReference type="EMBL" id="KAK5577179.1"/>
    </source>
</evidence>
<reference evidence="1 2" key="1">
    <citation type="submission" date="2023-11" db="EMBL/GenBank/DDBJ databases">
        <title>Dfirmibasis_genome.</title>
        <authorList>
            <person name="Edelbroek B."/>
            <person name="Kjellin J."/>
            <person name="Jerlstrom-Hultqvist J."/>
            <person name="Soderbom F."/>
        </authorList>
    </citation>
    <scope>NUCLEOTIDE SEQUENCE [LARGE SCALE GENOMIC DNA]</scope>
    <source>
        <strain evidence="1 2">TNS-C-14</strain>
    </source>
</reference>
<dbReference type="AlphaFoldDB" id="A0AAN7TQ16"/>
<protein>
    <submittedName>
        <fullName evidence="1">Uncharacterized protein</fullName>
    </submittedName>
</protein>
<dbReference type="Proteomes" id="UP001344447">
    <property type="component" value="Unassembled WGS sequence"/>
</dbReference>
<gene>
    <name evidence="1" type="ORF">RB653_002117</name>
</gene>
<proteinExistence type="predicted"/>
<comment type="caution">
    <text evidence="1">The sequence shown here is derived from an EMBL/GenBank/DDBJ whole genome shotgun (WGS) entry which is preliminary data.</text>
</comment>
<sequence>MSAFRYATPKQSTLSFVVEALNPFKGDPTAVFINYASVFCVGYGLKNFIIPHHPHQDVVYPYMKSKRRTLAFMFEKN</sequence>